<reference evidence="2 3" key="1">
    <citation type="journal article" date="2015" name="Genome Announc.">
        <title>Expanding the biotechnology potential of lactobacilli through comparative genomics of 213 strains and associated genera.</title>
        <authorList>
            <person name="Sun Z."/>
            <person name="Harris H.M."/>
            <person name="McCann A."/>
            <person name="Guo C."/>
            <person name="Argimon S."/>
            <person name="Zhang W."/>
            <person name="Yang X."/>
            <person name="Jeffery I.B."/>
            <person name="Cooney J.C."/>
            <person name="Kagawa T.F."/>
            <person name="Liu W."/>
            <person name="Song Y."/>
            <person name="Salvetti E."/>
            <person name="Wrobel A."/>
            <person name="Rasinkangas P."/>
            <person name="Parkhill J."/>
            <person name="Rea M.C."/>
            <person name="O'Sullivan O."/>
            <person name="Ritari J."/>
            <person name="Douillard F.P."/>
            <person name="Paul Ross R."/>
            <person name="Yang R."/>
            <person name="Briner A.E."/>
            <person name="Felis G.E."/>
            <person name="de Vos W.M."/>
            <person name="Barrangou R."/>
            <person name="Klaenhammer T.R."/>
            <person name="Caufield P.W."/>
            <person name="Cui Y."/>
            <person name="Zhang H."/>
            <person name="O'Toole P.W."/>
        </authorList>
    </citation>
    <scope>NUCLEOTIDE SEQUENCE [LARGE SCALE GENOMIC DNA]</scope>
    <source>
        <strain evidence="2 3">DSM 19674</strain>
    </source>
</reference>
<organism evidence="2 3">
    <name type="scientific">Companilactobacillus bobalius DSM 19674</name>
    <dbReference type="NCBI Taxonomy" id="1423788"/>
    <lineage>
        <taxon>Bacteria</taxon>
        <taxon>Bacillati</taxon>
        <taxon>Bacillota</taxon>
        <taxon>Bacilli</taxon>
        <taxon>Lactobacillales</taxon>
        <taxon>Lactobacillaceae</taxon>
        <taxon>Companilactobacillus</taxon>
        <taxon>Companilactobacillus bobalius</taxon>
    </lineage>
</organism>
<dbReference type="AlphaFoldDB" id="A0A0R1KHU0"/>
<keyword evidence="1" id="KW-0472">Membrane</keyword>
<evidence type="ECO:0000313" key="3">
    <source>
        <dbReference type="Proteomes" id="UP000051515"/>
    </source>
</evidence>
<dbReference type="Proteomes" id="UP000051515">
    <property type="component" value="Unassembled WGS sequence"/>
</dbReference>
<keyword evidence="1" id="KW-0812">Transmembrane</keyword>
<proteinExistence type="predicted"/>
<evidence type="ECO:0000256" key="1">
    <source>
        <dbReference type="SAM" id="Phobius"/>
    </source>
</evidence>
<comment type="caution">
    <text evidence="2">The sequence shown here is derived from an EMBL/GenBank/DDBJ whole genome shotgun (WGS) entry which is preliminary data.</text>
</comment>
<protein>
    <submittedName>
        <fullName evidence="2">Uncharacterized protein</fullName>
    </submittedName>
</protein>
<dbReference type="PATRIC" id="fig|1423788.3.peg.1916"/>
<gene>
    <name evidence="2" type="ORF">FC78_GL001854</name>
</gene>
<evidence type="ECO:0000313" key="2">
    <source>
        <dbReference type="EMBL" id="KRK83046.1"/>
    </source>
</evidence>
<sequence>MKVGKIMKPTDWISAISAVTSALAAIIALYISNSNSKNNKKYLLKQQLEDIILIYRVINNFLDTNIFAIKNNTSMGQIKTFLFISVNDYNNWLDNKILTATNNSQLELLRVGRLASSNSSGSSIESLKSLKKELDSRFKQYLDETTDEFIKS</sequence>
<name>A0A0R1KHU0_9LACO</name>
<dbReference type="EMBL" id="AZDY01000037">
    <property type="protein sequence ID" value="KRK83046.1"/>
    <property type="molecule type" value="Genomic_DNA"/>
</dbReference>
<keyword evidence="3" id="KW-1185">Reference proteome</keyword>
<accession>A0A0R1KHU0</accession>
<feature type="transmembrane region" description="Helical" evidence="1">
    <location>
        <begin position="12"/>
        <end position="31"/>
    </location>
</feature>
<keyword evidence="1" id="KW-1133">Transmembrane helix</keyword>